<dbReference type="NCBIfam" id="TIGR00765">
    <property type="entry name" value="yihY_not_rbn"/>
    <property type="match status" value="1"/>
</dbReference>
<feature type="compositionally biased region" description="Basic and acidic residues" evidence="6">
    <location>
        <begin position="286"/>
        <end position="296"/>
    </location>
</feature>
<feature type="transmembrane region" description="Helical" evidence="7">
    <location>
        <begin position="186"/>
        <end position="207"/>
    </location>
</feature>
<keyword evidence="3 7" id="KW-0812">Transmembrane</keyword>
<evidence type="ECO:0000256" key="6">
    <source>
        <dbReference type="SAM" id="MobiDB-lite"/>
    </source>
</evidence>
<feature type="transmembrane region" description="Helical" evidence="7">
    <location>
        <begin position="141"/>
        <end position="166"/>
    </location>
</feature>
<organism evidence="8 9">
    <name type="scientific">Rubrivirga marina</name>
    <dbReference type="NCBI Taxonomy" id="1196024"/>
    <lineage>
        <taxon>Bacteria</taxon>
        <taxon>Pseudomonadati</taxon>
        <taxon>Rhodothermota</taxon>
        <taxon>Rhodothermia</taxon>
        <taxon>Rhodothermales</taxon>
        <taxon>Rubricoccaceae</taxon>
        <taxon>Rubrivirga</taxon>
    </lineage>
</organism>
<proteinExistence type="predicted"/>
<dbReference type="InterPro" id="IPR017039">
    <property type="entry name" value="Virul_fac_BrkB"/>
</dbReference>
<feature type="compositionally biased region" description="Basic and acidic residues" evidence="6">
    <location>
        <begin position="305"/>
        <end position="316"/>
    </location>
</feature>
<feature type="transmembrane region" description="Helical" evidence="7">
    <location>
        <begin position="246"/>
        <end position="272"/>
    </location>
</feature>
<dbReference type="PANTHER" id="PTHR30213:SF1">
    <property type="entry name" value="INNER MEMBRANE PROTEIN YHJD"/>
    <property type="match status" value="1"/>
</dbReference>
<protein>
    <submittedName>
        <fullName evidence="8">Uncharacterized protein</fullName>
    </submittedName>
</protein>
<accession>A0A271J1N9</accession>
<feature type="region of interest" description="Disordered" evidence="6">
    <location>
        <begin position="285"/>
        <end position="332"/>
    </location>
</feature>
<dbReference type="EMBL" id="MQWD01000001">
    <property type="protein sequence ID" value="PAP77426.1"/>
    <property type="molecule type" value="Genomic_DNA"/>
</dbReference>
<dbReference type="GO" id="GO:0005886">
    <property type="term" value="C:plasma membrane"/>
    <property type="evidence" value="ECO:0007669"/>
    <property type="project" value="UniProtKB-SubCell"/>
</dbReference>
<reference evidence="8 9" key="1">
    <citation type="submission" date="2016-11" db="EMBL/GenBank/DDBJ databases">
        <title>Study of marine rhodopsin-containing bacteria.</title>
        <authorList>
            <person name="Yoshizawa S."/>
            <person name="Kumagai Y."/>
            <person name="Kogure K."/>
        </authorList>
    </citation>
    <scope>NUCLEOTIDE SEQUENCE [LARGE SCALE GENOMIC DNA]</scope>
    <source>
        <strain evidence="8 9">SAORIC-28</strain>
    </source>
</reference>
<feature type="transmembrane region" description="Helical" evidence="7">
    <location>
        <begin position="31"/>
        <end position="54"/>
    </location>
</feature>
<evidence type="ECO:0000313" key="9">
    <source>
        <dbReference type="Proteomes" id="UP000216339"/>
    </source>
</evidence>
<dbReference type="Pfam" id="PF03631">
    <property type="entry name" value="Virul_fac_BrkB"/>
    <property type="match status" value="1"/>
</dbReference>
<evidence type="ECO:0000256" key="3">
    <source>
        <dbReference type="ARBA" id="ARBA00022692"/>
    </source>
</evidence>
<evidence type="ECO:0000256" key="1">
    <source>
        <dbReference type="ARBA" id="ARBA00004651"/>
    </source>
</evidence>
<evidence type="ECO:0000256" key="7">
    <source>
        <dbReference type="SAM" id="Phobius"/>
    </source>
</evidence>
<evidence type="ECO:0000256" key="5">
    <source>
        <dbReference type="ARBA" id="ARBA00023136"/>
    </source>
</evidence>
<keyword evidence="5 7" id="KW-0472">Membrane</keyword>
<feature type="transmembrane region" description="Helical" evidence="7">
    <location>
        <begin position="219"/>
        <end position="240"/>
    </location>
</feature>
<evidence type="ECO:0000256" key="4">
    <source>
        <dbReference type="ARBA" id="ARBA00022989"/>
    </source>
</evidence>
<evidence type="ECO:0000256" key="2">
    <source>
        <dbReference type="ARBA" id="ARBA00022475"/>
    </source>
</evidence>
<keyword evidence="4 7" id="KW-1133">Transmembrane helix</keyword>
<dbReference type="OrthoDB" id="9797028at2"/>
<name>A0A271J1N9_9BACT</name>
<dbReference type="PANTHER" id="PTHR30213">
    <property type="entry name" value="INNER MEMBRANE PROTEIN YHJD"/>
    <property type="match status" value="1"/>
</dbReference>
<gene>
    <name evidence="8" type="ORF">BSZ37_13755</name>
</gene>
<dbReference type="RefSeq" id="WP_143537665.1">
    <property type="nucleotide sequence ID" value="NZ_MQWD01000001.1"/>
</dbReference>
<sequence>MALSWPLTKDLVTTTVREVGDDDVTSLAAAIAYYTVFSLPPLLVLIVALAGAFIGPAEVTEMLTSQVGSAVGSDAADAVRTMIENASTLGAGLGAKLAGIAALLFGATGAFGQLQKALNRAWEVEAADERGPILSLVFKRVLSFGMVLTVAFLLLVSLAISSVLAALGDAAASVAGEGVVGTGVQILNLVVSFGVTAALFAVLFRVLPDAEISWRDVAVGAIVTAVLFTIGKTAIGFYLGRAEPGSAFGAAGSLALLLVWIYYSALIVLVGAEFTQAWAEKVGGGIREDPPGHRDTTPTVGEPSEEVHPIAVERDPAPYSGRTPASEDAASA</sequence>
<keyword evidence="2" id="KW-1003">Cell membrane</keyword>
<dbReference type="Proteomes" id="UP000216339">
    <property type="component" value="Unassembled WGS sequence"/>
</dbReference>
<dbReference type="PIRSF" id="PIRSF035875">
    <property type="entry name" value="RNase_BN"/>
    <property type="match status" value="1"/>
</dbReference>
<comment type="caution">
    <text evidence="8">The sequence shown here is derived from an EMBL/GenBank/DDBJ whole genome shotgun (WGS) entry which is preliminary data.</text>
</comment>
<dbReference type="AlphaFoldDB" id="A0A271J1N9"/>
<comment type="subcellular location">
    <subcellularLocation>
        <location evidence="1">Cell membrane</location>
        <topology evidence="1">Multi-pass membrane protein</topology>
    </subcellularLocation>
</comment>
<keyword evidence="9" id="KW-1185">Reference proteome</keyword>
<evidence type="ECO:0000313" key="8">
    <source>
        <dbReference type="EMBL" id="PAP77426.1"/>
    </source>
</evidence>